<evidence type="ECO:0000313" key="12">
    <source>
        <dbReference type="Proteomes" id="UP001230188"/>
    </source>
</evidence>
<organism evidence="11 12">
    <name type="scientific">Chrysophaeum taylorii</name>
    <dbReference type="NCBI Taxonomy" id="2483200"/>
    <lineage>
        <taxon>Eukaryota</taxon>
        <taxon>Sar</taxon>
        <taxon>Stramenopiles</taxon>
        <taxon>Ochrophyta</taxon>
        <taxon>Pelagophyceae</taxon>
        <taxon>Pelagomonadales</taxon>
        <taxon>Pelagomonadaceae</taxon>
        <taxon>Chrysophaeum</taxon>
    </lineage>
</organism>
<dbReference type="InterPro" id="IPR008271">
    <property type="entry name" value="Ser/Thr_kinase_AS"/>
</dbReference>
<feature type="binding site" evidence="7">
    <location>
        <position position="65"/>
    </location>
    <ligand>
        <name>ATP</name>
        <dbReference type="ChEBI" id="CHEBI:30616"/>
    </ligand>
</feature>
<dbReference type="PANTHER" id="PTHR24351">
    <property type="entry name" value="RIBOSOMAL PROTEIN S6 KINASE"/>
    <property type="match status" value="1"/>
</dbReference>
<feature type="compositionally biased region" description="Basic residues" evidence="9">
    <location>
        <begin position="353"/>
        <end position="388"/>
    </location>
</feature>
<evidence type="ECO:0000259" key="10">
    <source>
        <dbReference type="PROSITE" id="PS50011"/>
    </source>
</evidence>
<keyword evidence="5" id="KW-0418">Kinase</keyword>
<dbReference type="InterPro" id="IPR000719">
    <property type="entry name" value="Prot_kinase_dom"/>
</dbReference>
<proteinExistence type="inferred from homology"/>
<evidence type="ECO:0000256" key="1">
    <source>
        <dbReference type="ARBA" id="ARBA00022527"/>
    </source>
</evidence>
<evidence type="ECO:0000256" key="3">
    <source>
        <dbReference type="ARBA" id="ARBA00022679"/>
    </source>
</evidence>
<dbReference type="PROSITE" id="PS50011">
    <property type="entry name" value="PROTEIN_KINASE_DOM"/>
    <property type="match status" value="1"/>
</dbReference>
<evidence type="ECO:0000256" key="7">
    <source>
        <dbReference type="PROSITE-ProRule" id="PRU10141"/>
    </source>
</evidence>
<dbReference type="SUPFAM" id="SSF56112">
    <property type="entry name" value="Protein kinase-like (PK-like)"/>
    <property type="match status" value="1"/>
</dbReference>
<evidence type="ECO:0000256" key="4">
    <source>
        <dbReference type="ARBA" id="ARBA00022741"/>
    </source>
</evidence>
<name>A0AAD7U908_9STRA</name>
<dbReference type="InterPro" id="IPR045270">
    <property type="entry name" value="STKc_AGC"/>
</dbReference>
<dbReference type="Gene3D" id="1.10.510.10">
    <property type="entry name" value="Transferase(Phosphotransferase) domain 1"/>
    <property type="match status" value="1"/>
</dbReference>
<dbReference type="EMBL" id="JAQMWT010000524">
    <property type="protein sequence ID" value="KAJ8600273.1"/>
    <property type="molecule type" value="Genomic_DNA"/>
</dbReference>
<keyword evidence="4 7" id="KW-0547">Nucleotide-binding</keyword>
<keyword evidence="3" id="KW-0808">Transferase</keyword>
<evidence type="ECO:0000313" key="11">
    <source>
        <dbReference type="EMBL" id="KAJ8600273.1"/>
    </source>
</evidence>
<dbReference type="Gene3D" id="3.30.200.20">
    <property type="entry name" value="Phosphorylase Kinase, domain 1"/>
    <property type="match status" value="1"/>
</dbReference>
<evidence type="ECO:0000256" key="6">
    <source>
        <dbReference type="ARBA" id="ARBA00022840"/>
    </source>
</evidence>
<keyword evidence="6 7" id="KW-0067">ATP-binding</keyword>
<dbReference type="InterPro" id="IPR017441">
    <property type="entry name" value="Protein_kinase_ATP_BS"/>
</dbReference>
<dbReference type="PROSITE" id="PS00108">
    <property type="entry name" value="PROTEIN_KINASE_ST"/>
    <property type="match status" value="1"/>
</dbReference>
<dbReference type="AlphaFoldDB" id="A0AAD7U908"/>
<accession>A0AAD7U908</accession>
<protein>
    <recommendedName>
        <fullName evidence="10">Protein kinase domain-containing protein</fullName>
    </recommendedName>
</protein>
<sequence>MTAASEEECLARVPRPQRIPRQPRAMSEQKTRPRDFEPVRMLGKGAFGAVLLVRKKNSAKLYALKVMKKRSLVDRNCVNVARVEREVLAVVRHPFLVSLYYAFQSKSRLYLVTEFCRGGALDAATLEKTRIPTCAAQLALAIEHLHARGVIHRDIKAANVLFDARGDARLADFGLAAYCDDASARKSFTGTLEYMAPEIFRKDTHYTAAVDWWSLGCLLYEMLSGGRTPFRAARPRDLFHNILFATPAYEGLKEEEVSCVSALLQKEPSLRANARALRASVYLGDEIARLERDLVLWHPPTPPVDDCNATPTDGCESYLDSERDSNPCVRPDAFKGFAYCIDDDDDEYENHHDHHHHHRFSSSHHKDRHHHTARVTPKNARRRSSLGGRRRRVSINFPFFRTSSTANFASSNSGDDSSSP</sequence>
<evidence type="ECO:0000256" key="8">
    <source>
        <dbReference type="RuleBase" id="RU000304"/>
    </source>
</evidence>
<dbReference type="PROSITE" id="PS00107">
    <property type="entry name" value="PROTEIN_KINASE_ATP"/>
    <property type="match status" value="1"/>
</dbReference>
<comment type="similarity">
    <text evidence="8">Belongs to the protein kinase superfamily.</text>
</comment>
<reference evidence="11" key="1">
    <citation type="submission" date="2023-01" db="EMBL/GenBank/DDBJ databases">
        <title>Metagenome sequencing of chrysophaentin producing Chrysophaeum taylorii.</title>
        <authorList>
            <person name="Davison J."/>
            <person name="Bewley C."/>
        </authorList>
    </citation>
    <scope>NUCLEOTIDE SEQUENCE</scope>
    <source>
        <strain evidence="11">NIES-1699</strain>
    </source>
</reference>
<keyword evidence="12" id="KW-1185">Reference proteome</keyword>
<dbReference type="CDD" id="cd05123">
    <property type="entry name" value="STKc_AGC"/>
    <property type="match status" value="1"/>
</dbReference>
<dbReference type="FunFam" id="3.30.200.20:FF:000042">
    <property type="entry name" value="Aurora kinase A"/>
    <property type="match status" value="1"/>
</dbReference>
<dbReference type="SMART" id="SM00220">
    <property type="entry name" value="S_TKc"/>
    <property type="match status" value="1"/>
</dbReference>
<dbReference type="Proteomes" id="UP001230188">
    <property type="component" value="Unassembled WGS sequence"/>
</dbReference>
<dbReference type="Pfam" id="PF00069">
    <property type="entry name" value="Pkinase"/>
    <property type="match status" value="1"/>
</dbReference>
<evidence type="ECO:0000256" key="9">
    <source>
        <dbReference type="SAM" id="MobiDB-lite"/>
    </source>
</evidence>
<feature type="region of interest" description="Disordered" evidence="9">
    <location>
        <begin position="1"/>
        <end position="34"/>
    </location>
</feature>
<keyword evidence="2" id="KW-0597">Phosphoprotein</keyword>
<evidence type="ECO:0000256" key="2">
    <source>
        <dbReference type="ARBA" id="ARBA00022553"/>
    </source>
</evidence>
<keyword evidence="1 8" id="KW-0723">Serine/threonine-protein kinase</keyword>
<feature type="compositionally biased region" description="Low complexity" evidence="9">
    <location>
        <begin position="14"/>
        <end position="24"/>
    </location>
</feature>
<feature type="domain" description="Protein kinase" evidence="10">
    <location>
        <begin position="36"/>
        <end position="283"/>
    </location>
</feature>
<feature type="region of interest" description="Disordered" evidence="9">
    <location>
        <begin position="350"/>
        <end position="388"/>
    </location>
</feature>
<dbReference type="InterPro" id="IPR011009">
    <property type="entry name" value="Kinase-like_dom_sf"/>
</dbReference>
<dbReference type="GO" id="GO:0005524">
    <property type="term" value="F:ATP binding"/>
    <property type="evidence" value="ECO:0007669"/>
    <property type="project" value="UniProtKB-UniRule"/>
</dbReference>
<evidence type="ECO:0000256" key="5">
    <source>
        <dbReference type="ARBA" id="ARBA00022777"/>
    </source>
</evidence>
<gene>
    <name evidence="11" type="ORF">CTAYLR_000640</name>
</gene>
<dbReference type="GO" id="GO:0004674">
    <property type="term" value="F:protein serine/threonine kinase activity"/>
    <property type="evidence" value="ECO:0007669"/>
    <property type="project" value="UniProtKB-KW"/>
</dbReference>
<comment type="caution">
    <text evidence="11">The sequence shown here is derived from an EMBL/GenBank/DDBJ whole genome shotgun (WGS) entry which is preliminary data.</text>
</comment>